<dbReference type="InterPro" id="IPR012340">
    <property type="entry name" value="NA-bd_OB-fold"/>
</dbReference>
<gene>
    <name evidence="3" type="ORF">AFR_21130</name>
</gene>
<dbReference type="eggNOG" id="COG1278">
    <property type="taxonomic scope" value="Bacteria"/>
</dbReference>
<dbReference type="PROSITE" id="PS51857">
    <property type="entry name" value="CSD_2"/>
    <property type="match status" value="1"/>
</dbReference>
<dbReference type="EMBL" id="CP006272">
    <property type="protein sequence ID" value="AGZ42498.1"/>
    <property type="molecule type" value="Genomic_DNA"/>
</dbReference>
<dbReference type="Gene3D" id="2.40.50.140">
    <property type="entry name" value="Nucleic acid-binding proteins"/>
    <property type="match status" value="1"/>
</dbReference>
<dbReference type="SUPFAM" id="SSF50249">
    <property type="entry name" value="Nucleic acid-binding proteins"/>
    <property type="match status" value="1"/>
</dbReference>
<accession>U5VZT4</accession>
<sequence>MSQPGVVREFHAGEGWGVLDGPGVPGGCWVHFSAIAGPGFRSLAAGQAVTFRAVAPGQDGYPYRAEKVWTTAGEPDDQIADGPSDAYGSSLTLSFDDPG</sequence>
<dbReference type="Pfam" id="PF00313">
    <property type="entry name" value="CSD"/>
    <property type="match status" value="1"/>
</dbReference>
<evidence type="ECO:0000259" key="2">
    <source>
        <dbReference type="PROSITE" id="PS51857"/>
    </source>
</evidence>
<dbReference type="AlphaFoldDB" id="U5VZT4"/>
<keyword evidence="4" id="KW-1185">Reference proteome</keyword>
<name>U5VZT4_9ACTN</name>
<proteinExistence type="predicted"/>
<dbReference type="Proteomes" id="UP000017746">
    <property type="component" value="Chromosome"/>
</dbReference>
<evidence type="ECO:0000313" key="3">
    <source>
        <dbReference type="EMBL" id="AGZ42498.1"/>
    </source>
</evidence>
<dbReference type="KEGG" id="afs:AFR_21130"/>
<reference evidence="3 4" key="1">
    <citation type="journal article" date="2014" name="J. Biotechnol.">
        <title>Complete genome sequence of the actinobacterium Actinoplanes friuliensis HAG 010964, producer of the lipopeptide antibiotic friulimycin.</title>
        <authorList>
            <person name="Ruckert C."/>
            <person name="Szczepanowski R."/>
            <person name="Albersmeier A."/>
            <person name="Goesmann A."/>
            <person name="Fischer N."/>
            <person name="Steinkamper A."/>
            <person name="Puhler A."/>
            <person name="Biener R."/>
            <person name="Schwartz D."/>
            <person name="Kalinowski J."/>
        </authorList>
    </citation>
    <scope>NUCLEOTIDE SEQUENCE [LARGE SCALE GENOMIC DNA]</scope>
    <source>
        <strain evidence="3 4">DSM 7358</strain>
    </source>
</reference>
<feature type="region of interest" description="Disordered" evidence="1">
    <location>
        <begin position="73"/>
        <end position="99"/>
    </location>
</feature>
<protein>
    <recommendedName>
        <fullName evidence="2">CSD domain-containing protein</fullName>
    </recommendedName>
</protein>
<evidence type="ECO:0000313" key="4">
    <source>
        <dbReference type="Proteomes" id="UP000017746"/>
    </source>
</evidence>
<dbReference type="STRING" id="1246995.AFR_21130"/>
<organism evidence="3 4">
    <name type="scientific">Actinoplanes friuliensis DSM 7358</name>
    <dbReference type="NCBI Taxonomy" id="1246995"/>
    <lineage>
        <taxon>Bacteria</taxon>
        <taxon>Bacillati</taxon>
        <taxon>Actinomycetota</taxon>
        <taxon>Actinomycetes</taxon>
        <taxon>Micromonosporales</taxon>
        <taxon>Micromonosporaceae</taxon>
        <taxon>Actinoplanes</taxon>
    </lineage>
</organism>
<dbReference type="OrthoDB" id="5195005at2"/>
<dbReference type="RefSeq" id="WP_023362870.1">
    <property type="nucleotide sequence ID" value="NC_022657.1"/>
</dbReference>
<evidence type="ECO:0000256" key="1">
    <source>
        <dbReference type="SAM" id="MobiDB-lite"/>
    </source>
</evidence>
<dbReference type="GO" id="GO:0003676">
    <property type="term" value="F:nucleic acid binding"/>
    <property type="evidence" value="ECO:0007669"/>
    <property type="project" value="InterPro"/>
</dbReference>
<feature type="domain" description="CSD" evidence="2">
    <location>
        <begin position="2"/>
        <end position="70"/>
    </location>
</feature>
<dbReference type="InterPro" id="IPR002059">
    <property type="entry name" value="CSP_DNA-bd"/>
</dbReference>
<dbReference type="HOGENOM" id="CLU_165504_0_0_11"/>